<evidence type="ECO:0000313" key="3">
    <source>
        <dbReference type="Proteomes" id="UP000828390"/>
    </source>
</evidence>
<accession>A0A9D4MI73</accession>
<reference evidence="2" key="1">
    <citation type="journal article" date="2019" name="bioRxiv">
        <title>The Genome of the Zebra Mussel, Dreissena polymorpha: A Resource for Invasive Species Research.</title>
        <authorList>
            <person name="McCartney M.A."/>
            <person name="Auch B."/>
            <person name="Kono T."/>
            <person name="Mallez S."/>
            <person name="Zhang Y."/>
            <person name="Obille A."/>
            <person name="Becker A."/>
            <person name="Abrahante J.E."/>
            <person name="Garbe J."/>
            <person name="Badalamenti J.P."/>
            <person name="Herman A."/>
            <person name="Mangelson H."/>
            <person name="Liachko I."/>
            <person name="Sullivan S."/>
            <person name="Sone E.D."/>
            <person name="Koren S."/>
            <person name="Silverstein K.A.T."/>
            <person name="Beckman K.B."/>
            <person name="Gohl D.M."/>
        </authorList>
    </citation>
    <scope>NUCLEOTIDE SEQUENCE</scope>
    <source>
        <strain evidence="2">Duluth1</strain>
        <tissue evidence="2">Whole animal</tissue>
    </source>
</reference>
<dbReference type="Proteomes" id="UP000828390">
    <property type="component" value="Unassembled WGS sequence"/>
</dbReference>
<dbReference type="EMBL" id="JAIWYP010000001">
    <property type="protein sequence ID" value="KAH3876696.1"/>
    <property type="molecule type" value="Genomic_DNA"/>
</dbReference>
<gene>
    <name evidence="2" type="ORF">DPMN_000545</name>
</gene>
<proteinExistence type="predicted"/>
<keyword evidence="3" id="KW-1185">Reference proteome</keyword>
<feature type="signal peptide" evidence="1">
    <location>
        <begin position="1"/>
        <end position="19"/>
    </location>
</feature>
<protein>
    <submittedName>
        <fullName evidence="2">Uncharacterized protein</fullName>
    </submittedName>
</protein>
<keyword evidence="1" id="KW-0732">Signal</keyword>
<comment type="caution">
    <text evidence="2">The sequence shown here is derived from an EMBL/GenBank/DDBJ whole genome shotgun (WGS) entry which is preliminary data.</text>
</comment>
<organism evidence="2 3">
    <name type="scientific">Dreissena polymorpha</name>
    <name type="common">Zebra mussel</name>
    <name type="synonym">Mytilus polymorpha</name>
    <dbReference type="NCBI Taxonomy" id="45954"/>
    <lineage>
        <taxon>Eukaryota</taxon>
        <taxon>Metazoa</taxon>
        <taxon>Spiralia</taxon>
        <taxon>Lophotrochozoa</taxon>
        <taxon>Mollusca</taxon>
        <taxon>Bivalvia</taxon>
        <taxon>Autobranchia</taxon>
        <taxon>Heteroconchia</taxon>
        <taxon>Euheterodonta</taxon>
        <taxon>Imparidentia</taxon>
        <taxon>Neoheterodontei</taxon>
        <taxon>Myida</taxon>
        <taxon>Dreissenoidea</taxon>
        <taxon>Dreissenidae</taxon>
        <taxon>Dreissena</taxon>
    </lineage>
</organism>
<feature type="chain" id="PRO_5038438613" evidence="1">
    <location>
        <begin position="20"/>
        <end position="54"/>
    </location>
</feature>
<evidence type="ECO:0000256" key="1">
    <source>
        <dbReference type="SAM" id="SignalP"/>
    </source>
</evidence>
<dbReference type="AlphaFoldDB" id="A0A9D4MI73"/>
<evidence type="ECO:0000313" key="2">
    <source>
        <dbReference type="EMBL" id="KAH3876696.1"/>
    </source>
</evidence>
<sequence>MYTFVFILLYGCETCWVLPQQVQTLRVSDSLHHTVRLRDLPDASRGHRTQDTDL</sequence>
<reference evidence="2" key="2">
    <citation type="submission" date="2020-11" db="EMBL/GenBank/DDBJ databases">
        <authorList>
            <person name="McCartney M.A."/>
            <person name="Auch B."/>
            <person name="Kono T."/>
            <person name="Mallez S."/>
            <person name="Becker A."/>
            <person name="Gohl D.M."/>
            <person name="Silverstein K.A.T."/>
            <person name="Koren S."/>
            <person name="Bechman K.B."/>
            <person name="Herman A."/>
            <person name="Abrahante J.E."/>
            <person name="Garbe J."/>
        </authorList>
    </citation>
    <scope>NUCLEOTIDE SEQUENCE</scope>
    <source>
        <strain evidence="2">Duluth1</strain>
        <tissue evidence="2">Whole animal</tissue>
    </source>
</reference>
<name>A0A9D4MI73_DREPO</name>